<evidence type="ECO:0000313" key="2">
    <source>
        <dbReference type="EMBL" id="KKL10229.1"/>
    </source>
</evidence>
<name>A0A0F9AKY0_9ZZZZ</name>
<feature type="transmembrane region" description="Helical" evidence="1">
    <location>
        <begin position="58"/>
        <end position="77"/>
    </location>
</feature>
<organism evidence="2">
    <name type="scientific">marine sediment metagenome</name>
    <dbReference type="NCBI Taxonomy" id="412755"/>
    <lineage>
        <taxon>unclassified sequences</taxon>
        <taxon>metagenomes</taxon>
        <taxon>ecological metagenomes</taxon>
    </lineage>
</organism>
<keyword evidence="1" id="KW-0812">Transmembrane</keyword>
<gene>
    <name evidence="2" type="ORF">LCGC14_2557940</name>
</gene>
<reference evidence="2" key="1">
    <citation type="journal article" date="2015" name="Nature">
        <title>Complex archaea that bridge the gap between prokaryotes and eukaryotes.</title>
        <authorList>
            <person name="Spang A."/>
            <person name="Saw J.H."/>
            <person name="Jorgensen S.L."/>
            <person name="Zaremba-Niedzwiedzka K."/>
            <person name="Martijn J."/>
            <person name="Lind A.E."/>
            <person name="van Eijk R."/>
            <person name="Schleper C."/>
            <person name="Guy L."/>
            <person name="Ettema T.J."/>
        </authorList>
    </citation>
    <scope>NUCLEOTIDE SEQUENCE</scope>
</reference>
<dbReference type="EMBL" id="LAZR01042146">
    <property type="protein sequence ID" value="KKL10229.1"/>
    <property type="molecule type" value="Genomic_DNA"/>
</dbReference>
<comment type="caution">
    <text evidence="2">The sequence shown here is derived from an EMBL/GenBank/DDBJ whole genome shotgun (WGS) entry which is preliminary data.</text>
</comment>
<keyword evidence="1" id="KW-1133">Transmembrane helix</keyword>
<dbReference type="AlphaFoldDB" id="A0A0F9AKY0"/>
<sequence>VIHLLKYNKKIVDRQQLLFEMDSLVNRYEAGIKDLDAQVRIRNIIFQQGLVIAQGGAINAPGLIITLLSVFGIGVTVDDVKNRKKLRNAIGENKTGNQD</sequence>
<feature type="non-terminal residue" evidence="2">
    <location>
        <position position="1"/>
    </location>
</feature>
<accession>A0A0F9AKY0</accession>
<keyword evidence="1" id="KW-0472">Membrane</keyword>
<evidence type="ECO:0000256" key="1">
    <source>
        <dbReference type="SAM" id="Phobius"/>
    </source>
</evidence>
<protein>
    <submittedName>
        <fullName evidence="2">Uncharacterized protein</fullName>
    </submittedName>
</protein>
<proteinExistence type="predicted"/>